<feature type="transmembrane region" description="Helical" evidence="5">
    <location>
        <begin position="90"/>
        <end position="113"/>
    </location>
</feature>
<evidence type="ECO:0000256" key="4">
    <source>
        <dbReference type="ARBA" id="ARBA00023136"/>
    </source>
</evidence>
<accession>A0A6B2M2J5</accession>
<organism evidence="7 8">
    <name type="scientific">Oceanipulchritudo coccoides</name>
    <dbReference type="NCBI Taxonomy" id="2706888"/>
    <lineage>
        <taxon>Bacteria</taxon>
        <taxon>Pseudomonadati</taxon>
        <taxon>Verrucomicrobiota</taxon>
        <taxon>Opitutia</taxon>
        <taxon>Puniceicoccales</taxon>
        <taxon>Oceanipulchritudinaceae</taxon>
        <taxon>Oceanipulchritudo</taxon>
    </lineage>
</organism>
<evidence type="ECO:0000256" key="1">
    <source>
        <dbReference type="ARBA" id="ARBA00004141"/>
    </source>
</evidence>
<comment type="function">
    <text evidence="5">NDH-1 shuttles electrons from NADH, via FMN and iron-sulfur (Fe-S) centers, to quinones in the respiratory chain. The immediate electron acceptor for the enzyme in this species is believed to be ubiquinone. Couples the redox reaction to proton translocation (for every two electrons transferred, four hydrogen ions are translocated across the cytoplasmic membrane), and thus conserves the redox energy in a proton gradient. This subunit may bind ubiquinone.</text>
</comment>
<feature type="transmembrane region" description="Helical" evidence="5">
    <location>
        <begin position="301"/>
        <end position="322"/>
    </location>
</feature>
<comment type="subunit">
    <text evidence="5">NDH-1 is composed of 14 different subunits. Subunits NuoA, H, J, K, L, M, N constitute the membrane sector of the complex.</text>
</comment>
<dbReference type="HAMAP" id="MF_01350">
    <property type="entry name" value="NDH1_NuoH"/>
    <property type="match status" value="1"/>
</dbReference>
<dbReference type="PANTHER" id="PTHR11432:SF3">
    <property type="entry name" value="NADH-UBIQUINONE OXIDOREDUCTASE CHAIN 1"/>
    <property type="match status" value="1"/>
</dbReference>
<dbReference type="InterPro" id="IPR001694">
    <property type="entry name" value="NADH_UbQ_OxRdtase_su1/FPO"/>
</dbReference>
<keyword evidence="5" id="KW-1278">Translocase</keyword>
<evidence type="ECO:0000256" key="2">
    <source>
        <dbReference type="ARBA" id="ARBA00022692"/>
    </source>
</evidence>
<reference evidence="7 8" key="1">
    <citation type="submission" date="2020-02" db="EMBL/GenBank/DDBJ databases">
        <title>Albibacoteraceae fam. nov., the first described family within the subdivision 4 Verrucomicrobia.</title>
        <authorList>
            <person name="Xi F."/>
        </authorList>
    </citation>
    <scope>NUCLEOTIDE SEQUENCE [LARGE SCALE GENOMIC DNA]</scope>
    <source>
        <strain evidence="7 8">CK1056</strain>
    </source>
</reference>
<keyword evidence="5" id="KW-0874">Quinone</keyword>
<feature type="transmembrane region" description="Helical" evidence="5">
    <location>
        <begin position="269"/>
        <end position="289"/>
    </location>
</feature>
<evidence type="ECO:0000313" key="7">
    <source>
        <dbReference type="EMBL" id="NDV62419.1"/>
    </source>
</evidence>
<evidence type="ECO:0000256" key="3">
    <source>
        <dbReference type="ARBA" id="ARBA00022989"/>
    </source>
</evidence>
<keyword evidence="2 5" id="KW-0812">Transmembrane</keyword>
<feature type="transmembrane region" description="Helical" evidence="5">
    <location>
        <begin position="6"/>
        <end position="29"/>
    </location>
</feature>
<keyword evidence="3 5" id="KW-1133">Transmembrane helix</keyword>
<evidence type="ECO:0000313" key="8">
    <source>
        <dbReference type="Proteomes" id="UP000478417"/>
    </source>
</evidence>
<dbReference type="GO" id="GO:0003954">
    <property type="term" value="F:NADH dehydrogenase activity"/>
    <property type="evidence" value="ECO:0007669"/>
    <property type="project" value="TreeGrafter"/>
</dbReference>
<feature type="transmembrane region" description="Helical" evidence="5">
    <location>
        <begin position="173"/>
        <end position="191"/>
    </location>
</feature>
<feature type="transmembrane region" description="Helical" evidence="5">
    <location>
        <begin position="133"/>
        <end position="152"/>
    </location>
</feature>
<keyword evidence="4 5" id="KW-0472">Membrane</keyword>
<dbReference type="AlphaFoldDB" id="A0A6B2M2J5"/>
<keyword evidence="5 6" id="KW-0520">NAD</keyword>
<dbReference type="GO" id="GO:0016655">
    <property type="term" value="F:oxidoreductase activity, acting on NAD(P)H, quinone or similar compound as acceptor"/>
    <property type="evidence" value="ECO:0007669"/>
    <property type="project" value="UniProtKB-UniRule"/>
</dbReference>
<keyword evidence="5" id="KW-0830">Ubiquinone</keyword>
<evidence type="ECO:0000256" key="5">
    <source>
        <dbReference type="HAMAP-Rule" id="MF_01350"/>
    </source>
</evidence>
<proteinExistence type="inferred from homology"/>
<dbReference type="EC" id="7.1.1.-" evidence="5"/>
<comment type="caution">
    <text evidence="7">The sequence shown here is derived from an EMBL/GenBank/DDBJ whole genome shotgun (WGS) entry which is preliminary data.</text>
</comment>
<comment type="similarity">
    <text evidence="5 6">Belongs to the complex I subunit 1 family.</text>
</comment>
<dbReference type="PROSITE" id="PS00668">
    <property type="entry name" value="COMPLEX1_ND1_2"/>
    <property type="match status" value="1"/>
</dbReference>
<dbReference type="GO" id="GO:0048038">
    <property type="term" value="F:quinone binding"/>
    <property type="evidence" value="ECO:0007669"/>
    <property type="project" value="UniProtKB-KW"/>
</dbReference>
<comment type="catalytic activity">
    <reaction evidence="5">
        <text>a quinone + NADH + 5 H(+)(in) = a quinol + NAD(+) + 4 H(+)(out)</text>
        <dbReference type="Rhea" id="RHEA:57888"/>
        <dbReference type="ChEBI" id="CHEBI:15378"/>
        <dbReference type="ChEBI" id="CHEBI:24646"/>
        <dbReference type="ChEBI" id="CHEBI:57540"/>
        <dbReference type="ChEBI" id="CHEBI:57945"/>
        <dbReference type="ChEBI" id="CHEBI:132124"/>
    </reaction>
</comment>
<feature type="transmembrane region" description="Helical" evidence="5">
    <location>
        <begin position="211"/>
        <end position="232"/>
    </location>
</feature>
<dbReference type="Pfam" id="PF00146">
    <property type="entry name" value="NADHdh"/>
    <property type="match status" value="1"/>
</dbReference>
<dbReference type="InterPro" id="IPR018086">
    <property type="entry name" value="NADH_UbQ_OxRdtase_su1_CS"/>
</dbReference>
<name>A0A6B2M2J5_9BACT</name>
<keyword evidence="8" id="KW-1185">Reference proteome</keyword>
<gene>
    <name evidence="5" type="primary">nuoH</name>
    <name evidence="7" type="ORF">G0Q06_08155</name>
</gene>
<dbReference type="GO" id="GO:0009060">
    <property type="term" value="P:aerobic respiration"/>
    <property type="evidence" value="ECO:0007669"/>
    <property type="project" value="TreeGrafter"/>
</dbReference>
<comment type="subcellular location">
    <subcellularLocation>
        <location evidence="5 6">Cell membrane</location>
        <topology evidence="5 6">Multi-pass membrane protein</topology>
    </subcellularLocation>
    <subcellularLocation>
        <location evidence="1">Membrane</location>
        <topology evidence="1">Multi-pass membrane protein</topology>
    </subcellularLocation>
</comment>
<dbReference type="Proteomes" id="UP000478417">
    <property type="component" value="Unassembled WGS sequence"/>
</dbReference>
<dbReference type="PANTHER" id="PTHR11432">
    <property type="entry name" value="NADH DEHYDROGENASE SUBUNIT 1"/>
    <property type="match status" value="1"/>
</dbReference>
<dbReference type="GO" id="GO:0005886">
    <property type="term" value="C:plasma membrane"/>
    <property type="evidence" value="ECO:0007669"/>
    <property type="project" value="UniProtKB-SubCell"/>
</dbReference>
<protein>
    <recommendedName>
        <fullName evidence="5">NADH-quinone oxidoreductase subunit H</fullName>
        <ecNumber evidence="5">7.1.1.-</ecNumber>
    </recommendedName>
    <alternativeName>
        <fullName evidence="5">NADH dehydrogenase I subunit H</fullName>
    </alternativeName>
    <alternativeName>
        <fullName evidence="5">NDH-1 subunit H</fullName>
    </alternativeName>
</protein>
<keyword evidence="5" id="KW-1003">Cell membrane</keyword>
<evidence type="ECO:0000256" key="6">
    <source>
        <dbReference type="RuleBase" id="RU000471"/>
    </source>
</evidence>
<sequence>MELTEFVWLVTKALIMISVIMGCAAYAVLLERKVAAVIQGRPGPNRTKIPFLGNIPVIGPIITRLGLFQPAADGLKFLFKEDPFPKHVNALYYLLAPLIAFIPAMTTMIVLPVGVYTTEAGTLAPMVLANLDIGILFILAVSSLGVYGIILGGWSANSKYPFLGGIRASAQMISYELAMGLSLLPVFMWFGGSLNLFDIAQGQNELLFGFLPQWTIVYQPLSALIFLVALFAETNRLPFDMPESETDLVAGYNTEYGSFKFGLFFVGEYAHVIVGSGAFVLLFLGGWNIPFVTYPEGILGSMLSVSVFFFKVLALVFFFMWIRWTLPRFRYDQVMALGWQRLLPLAIANLVFYAILIALIEQF</sequence>
<dbReference type="RefSeq" id="WP_163964279.1">
    <property type="nucleotide sequence ID" value="NZ_JAAGNX010000002.1"/>
</dbReference>
<dbReference type="EMBL" id="JAAGNX010000002">
    <property type="protein sequence ID" value="NDV62419.1"/>
    <property type="molecule type" value="Genomic_DNA"/>
</dbReference>
<feature type="transmembrane region" description="Helical" evidence="5">
    <location>
        <begin position="342"/>
        <end position="360"/>
    </location>
</feature>